<evidence type="ECO:0000256" key="1">
    <source>
        <dbReference type="ARBA" id="ARBA00004561"/>
    </source>
</evidence>
<reference evidence="8" key="1">
    <citation type="submission" date="2017-09" db="EMBL/GenBank/DDBJ databases">
        <authorList>
            <person name="Varghese N."/>
            <person name="Submissions S."/>
        </authorList>
    </citation>
    <scope>NUCLEOTIDE SEQUENCE [LARGE SCALE GENOMIC DNA]</scope>
    <source>
        <strain evidence="8">JKS000234</strain>
    </source>
</reference>
<evidence type="ECO:0000256" key="4">
    <source>
        <dbReference type="ARBA" id="ARBA00023263"/>
    </source>
</evidence>
<feature type="domain" description="Fimbrial-type adhesion" evidence="5">
    <location>
        <begin position="178"/>
        <end position="312"/>
    </location>
</feature>
<dbReference type="PANTHER" id="PTHR33420">
    <property type="entry name" value="FIMBRIAL SUBUNIT ELFA-RELATED"/>
    <property type="match status" value="1"/>
</dbReference>
<dbReference type="EMBL" id="OCMY01000001">
    <property type="protein sequence ID" value="SOD38367.1"/>
    <property type="molecule type" value="Genomic_DNA"/>
</dbReference>
<dbReference type="InterPro" id="IPR036937">
    <property type="entry name" value="Adhesion_dom_fimbrial_sf"/>
</dbReference>
<proteinExistence type="inferred from homology"/>
<dbReference type="GO" id="GO:0009289">
    <property type="term" value="C:pilus"/>
    <property type="evidence" value="ECO:0007669"/>
    <property type="project" value="UniProtKB-SubCell"/>
</dbReference>
<dbReference type="InterPro" id="IPR054160">
    <property type="entry name" value="MrkD_recept-bd"/>
</dbReference>
<dbReference type="InterPro" id="IPR008966">
    <property type="entry name" value="Adhesion_dom_sf"/>
</dbReference>
<evidence type="ECO:0000256" key="2">
    <source>
        <dbReference type="ARBA" id="ARBA00006671"/>
    </source>
</evidence>
<dbReference type="SUPFAM" id="SSF49401">
    <property type="entry name" value="Bacterial adhesins"/>
    <property type="match status" value="1"/>
</dbReference>
<dbReference type="PANTHER" id="PTHR33420:SF12">
    <property type="entry name" value="FIMBRIN-LIKE PROTEIN FIMI-RELATED"/>
    <property type="match status" value="1"/>
</dbReference>
<evidence type="ECO:0000256" key="3">
    <source>
        <dbReference type="ARBA" id="ARBA00022729"/>
    </source>
</evidence>
<evidence type="ECO:0000313" key="7">
    <source>
        <dbReference type="EMBL" id="SOD38367.1"/>
    </source>
</evidence>
<organism evidence="7 8">
    <name type="scientific">Candidatus Pantoea floridensis</name>
    <dbReference type="NCBI Taxonomy" id="1938870"/>
    <lineage>
        <taxon>Bacteria</taxon>
        <taxon>Pseudomonadati</taxon>
        <taxon>Pseudomonadota</taxon>
        <taxon>Gammaproteobacteria</taxon>
        <taxon>Enterobacterales</taxon>
        <taxon>Erwiniaceae</taxon>
        <taxon>Pantoea</taxon>
    </lineage>
</organism>
<dbReference type="GO" id="GO:0043709">
    <property type="term" value="P:cell adhesion involved in single-species biofilm formation"/>
    <property type="evidence" value="ECO:0007669"/>
    <property type="project" value="TreeGrafter"/>
</dbReference>
<dbReference type="Gene3D" id="2.60.40.3310">
    <property type="match status" value="1"/>
</dbReference>
<dbReference type="Pfam" id="PF22003">
    <property type="entry name" value="MrkDrd"/>
    <property type="match status" value="1"/>
</dbReference>
<comment type="similarity">
    <text evidence="2">Belongs to the fimbrial protein family.</text>
</comment>
<evidence type="ECO:0000313" key="8">
    <source>
        <dbReference type="Proteomes" id="UP000219271"/>
    </source>
</evidence>
<keyword evidence="3" id="KW-0732">Signal</keyword>
<sequence length="313" mass="33314">MKTRTSLFYFILVTLLIISDSALAVCKWMPGHTGPVKTSVNFGDIYVPRDAPIGHIVASKYVLGSNNAVFVCTTDWTWGGRTVLFNTLSSYGNRVFNTNISGIGIRIKQSGANEWAYPFEEKGEADNPFFLLSYQVELVKTSANSVGAGEITTGEIGRALSVTDPRYYTSLSLTGSNKIIPVACSVKNTVIDVKLANVSSLDFKGVGTTAKPKGFNIDLDCDENVRVSVTLDGPIAGPASVLALNAGEDQAKGIGIQLLKGTTPIKLGSPVDFGTVTKAGNFSVPLIARYYQLSDPIDGGTANANATFTMAYN</sequence>
<dbReference type="Pfam" id="PF00419">
    <property type="entry name" value="Fimbrial"/>
    <property type="match status" value="1"/>
</dbReference>
<dbReference type="OrthoDB" id="8970968at2"/>
<dbReference type="InterPro" id="IPR000259">
    <property type="entry name" value="Adhesion_dom_fimbrial"/>
</dbReference>
<accession>A0A286BW41</accession>
<evidence type="ECO:0000259" key="6">
    <source>
        <dbReference type="Pfam" id="PF22003"/>
    </source>
</evidence>
<gene>
    <name evidence="7" type="ORF">SAMN06273570_2767</name>
</gene>
<dbReference type="Proteomes" id="UP000219271">
    <property type="component" value="Unassembled WGS sequence"/>
</dbReference>
<keyword evidence="8" id="KW-1185">Reference proteome</keyword>
<dbReference type="Gene3D" id="2.60.40.1090">
    <property type="entry name" value="Fimbrial-type adhesion domain"/>
    <property type="match status" value="1"/>
</dbReference>
<comment type="subcellular location">
    <subcellularLocation>
        <location evidence="1">Fimbrium</location>
    </subcellularLocation>
</comment>
<protein>
    <submittedName>
        <fullName evidence="7">Pilin (Type 1 fimbria component protein)</fullName>
    </submittedName>
</protein>
<dbReference type="RefSeq" id="WP_097096299.1">
    <property type="nucleotide sequence ID" value="NZ_OCMY01000001.1"/>
</dbReference>
<evidence type="ECO:0000259" key="5">
    <source>
        <dbReference type="Pfam" id="PF00419"/>
    </source>
</evidence>
<dbReference type="AlphaFoldDB" id="A0A286BW41"/>
<feature type="domain" description="MrkD-like receptor binding" evidence="6">
    <location>
        <begin position="40"/>
        <end position="156"/>
    </location>
</feature>
<dbReference type="InterPro" id="IPR050263">
    <property type="entry name" value="Bact_Fimbrial_Adh_Pro"/>
</dbReference>
<keyword evidence="4" id="KW-0281">Fimbrium</keyword>
<name>A0A286BW41_9GAMM</name>